<evidence type="ECO:0000256" key="4">
    <source>
        <dbReference type="ARBA" id="ARBA00022989"/>
    </source>
</evidence>
<keyword evidence="14" id="KW-1185">Reference proteome</keyword>
<feature type="signal peptide" evidence="11">
    <location>
        <begin position="1"/>
        <end position="21"/>
    </location>
</feature>
<dbReference type="InterPro" id="IPR036055">
    <property type="entry name" value="LDL_receptor-like_sf"/>
</dbReference>
<dbReference type="PROSITE" id="PS01209">
    <property type="entry name" value="LDLRA_1"/>
    <property type="match status" value="1"/>
</dbReference>
<dbReference type="AlphaFoldDB" id="A0A8J2H7X1"/>
<evidence type="ECO:0000313" key="14">
    <source>
        <dbReference type="Proteomes" id="UP000786811"/>
    </source>
</evidence>
<dbReference type="InterPro" id="IPR023415">
    <property type="entry name" value="LDLR_class-A_CS"/>
</dbReference>
<organism evidence="13 14">
    <name type="scientific">Cotesia congregata</name>
    <name type="common">Parasitoid wasp</name>
    <name type="synonym">Apanteles congregatus</name>
    <dbReference type="NCBI Taxonomy" id="51543"/>
    <lineage>
        <taxon>Eukaryota</taxon>
        <taxon>Metazoa</taxon>
        <taxon>Ecdysozoa</taxon>
        <taxon>Arthropoda</taxon>
        <taxon>Hexapoda</taxon>
        <taxon>Insecta</taxon>
        <taxon>Pterygota</taxon>
        <taxon>Neoptera</taxon>
        <taxon>Endopterygota</taxon>
        <taxon>Hymenoptera</taxon>
        <taxon>Apocrita</taxon>
        <taxon>Ichneumonoidea</taxon>
        <taxon>Braconidae</taxon>
        <taxon>Microgastrinae</taxon>
        <taxon>Cotesia</taxon>
    </lineage>
</organism>
<evidence type="ECO:0000256" key="7">
    <source>
        <dbReference type="ARBA" id="ARBA00023180"/>
    </source>
</evidence>
<evidence type="ECO:0000256" key="8">
    <source>
        <dbReference type="PROSITE-ProRule" id="PRU00124"/>
    </source>
</evidence>
<dbReference type="Gene3D" id="4.10.400.10">
    <property type="entry name" value="Low-density Lipoprotein Receptor"/>
    <property type="match status" value="1"/>
</dbReference>
<dbReference type="GO" id="GO:0016020">
    <property type="term" value="C:membrane"/>
    <property type="evidence" value="ECO:0007669"/>
    <property type="project" value="UniProtKB-SubCell"/>
</dbReference>
<evidence type="ECO:0000256" key="6">
    <source>
        <dbReference type="ARBA" id="ARBA00023157"/>
    </source>
</evidence>
<dbReference type="SUPFAM" id="SSF57424">
    <property type="entry name" value="LDL receptor-like module"/>
    <property type="match status" value="1"/>
</dbReference>
<evidence type="ECO:0000256" key="11">
    <source>
        <dbReference type="SAM" id="SignalP"/>
    </source>
</evidence>
<reference evidence="13" key="1">
    <citation type="submission" date="2021-04" db="EMBL/GenBank/DDBJ databases">
        <authorList>
            <person name="Chebbi M.A.C M."/>
        </authorList>
    </citation>
    <scope>NUCLEOTIDE SEQUENCE</scope>
</reference>
<evidence type="ECO:0000256" key="3">
    <source>
        <dbReference type="ARBA" id="ARBA00022729"/>
    </source>
</evidence>
<dbReference type="EMBL" id="CAJNRD030001118">
    <property type="protein sequence ID" value="CAG5082154.1"/>
    <property type="molecule type" value="Genomic_DNA"/>
</dbReference>
<dbReference type="PANTHER" id="PTHR46876:SF1">
    <property type="entry name" value="LOW-DENSITY LIPOPROTEIN RECEPTOR-RELATED PROTEIN 11"/>
    <property type="match status" value="1"/>
</dbReference>
<feature type="compositionally biased region" description="Basic and acidic residues" evidence="9">
    <location>
        <begin position="403"/>
        <end position="421"/>
    </location>
</feature>
<dbReference type="Pfam" id="PF00057">
    <property type="entry name" value="Ldl_recept_a"/>
    <property type="match status" value="1"/>
</dbReference>
<accession>A0A8J2H7X1</accession>
<keyword evidence="13" id="KW-0449">Lipoprotein</keyword>
<evidence type="ECO:0000256" key="10">
    <source>
        <dbReference type="SAM" id="Phobius"/>
    </source>
</evidence>
<feature type="domain" description="MANSC" evidence="12">
    <location>
        <begin position="45"/>
        <end position="122"/>
    </location>
</feature>
<dbReference type="PROSITE" id="PS50986">
    <property type="entry name" value="MANSC"/>
    <property type="match status" value="1"/>
</dbReference>
<keyword evidence="3 11" id="KW-0732">Signal</keyword>
<dbReference type="PROSITE" id="PS50068">
    <property type="entry name" value="LDLRA_2"/>
    <property type="match status" value="1"/>
</dbReference>
<dbReference type="InterPro" id="IPR002172">
    <property type="entry name" value="LDrepeatLR_classA_rpt"/>
</dbReference>
<dbReference type="SMART" id="SM00765">
    <property type="entry name" value="MANEC"/>
    <property type="match status" value="1"/>
</dbReference>
<dbReference type="InterPro" id="IPR013980">
    <property type="entry name" value="MANSC_dom"/>
</dbReference>
<keyword evidence="7" id="KW-0325">Glycoprotein</keyword>
<sequence length="559" mass="63500">MVYLDFCIFIKLVVILNFANSENLLVQTGKFSEDDVQICLDSFAVHTDKIIRTQDSLALGAKYLMEAELDSRQDCLKLCCKTNECDVFVFEEKKQGSCYLFHCGPPHDFKCKFTSHVNYSSAVLTNLNIRSHTHLEEQMRHSQQEHELKSLRKMVERPLEYSFTPASIVVQPVTEIPVVIKPIPTTSRPMKPGCSRNQYECRSSHECIAIYNVCDGIPQCSDASDEASDLGCPTEKPTSPPVAGPPRPPPPPPEPPVPAHELKYPLHHKYPPLYGNPELAKTWHQVYPQQGVQYPLPQVPNYGPGYINAWDYRQMYDQQTPFNKDAFPVNPKDNGLIPHYAERQHIFNHKKPGGDNPDETPYLDPERYDPYYPRQLHESWQQPAPLPDVPKLVVTIPSVVLTRKESRQDDRHPDAKNDKTSAEGISTKETVSIKKELETEKSVNKEAKISGDKTEHLSGKDKDDLVDNKNVHVEKASEKVEKHEVRVHHYAEHLQSHNKDVSNEILKPRGAVISLALGLTVTAIMVALFTCRLRVLRKRGKRHGPFAHDADYLVNGMYL</sequence>
<keyword evidence="13" id="KW-0675">Receptor</keyword>
<keyword evidence="4 10" id="KW-1133">Transmembrane helix</keyword>
<dbReference type="PANTHER" id="PTHR46876">
    <property type="entry name" value="LOW-DENSITY LIPOPROTEIN RECEPTOR-RELATED PROTEIN 11"/>
    <property type="match status" value="1"/>
</dbReference>
<feature type="region of interest" description="Disordered" evidence="9">
    <location>
        <begin position="224"/>
        <end position="262"/>
    </location>
</feature>
<feature type="chain" id="PRO_5035300027" evidence="11">
    <location>
        <begin position="22"/>
        <end position="559"/>
    </location>
</feature>
<evidence type="ECO:0000256" key="1">
    <source>
        <dbReference type="ARBA" id="ARBA00004479"/>
    </source>
</evidence>
<evidence type="ECO:0000256" key="5">
    <source>
        <dbReference type="ARBA" id="ARBA00023136"/>
    </source>
</evidence>
<keyword evidence="6" id="KW-1015">Disulfide bond</keyword>
<name>A0A8J2H7X1_COTCN</name>
<evidence type="ECO:0000256" key="2">
    <source>
        <dbReference type="ARBA" id="ARBA00022692"/>
    </source>
</evidence>
<dbReference type="Proteomes" id="UP000786811">
    <property type="component" value="Unassembled WGS sequence"/>
</dbReference>
<dbReference type="OrthoDB" id="10037294at2759"/>
<comment type="caution">
    <text evidence="13">The sequence shown here is derived from an EMBL/GenBank/DDBJ whole genome shotgun (WGS) entry which is preliminary data.</text>
</comment>
<comment type="subcellular location">
    <subcellularLocation>
        <location evidence="1">Membrane</location>
        <topology evidence="1">Single-pass type I membrane protein</topology>
    </subcellularLocation>
</comment>
<feature type="compositionally biased region" description="Pro residues" evidence="9">
    <location>
        <begin position="238"/>
        <end position="258"/>
    </location>
</feature>
<feature type="transmembrane region" description="Helical" evidence="10">
    <location>
        <begin position="511"/>
        <end position="533"/>
    </location>
</feature>
<feature type="region of interest" description="Disordered" evidence="9">
    <location>
        <begin position="403"/>
        <end position="464"/>
    </location>
</feature>
<gene>
    <name evidence="13" type="ORF">HICCMSTLAB_LOCUS3470</name>
</gene>
<dbReference type="InterPro" id="IPR011106">
    <property type="entry name" value="MANSC_N"/>
</dbReference>
<feature type="compositionally biased region" description="Basic and acidic residues" evidence="9">
    <location>
        <begin position="431"/>
        <end position="464"/>
    </location>
</feature>
<evidence type="ECO:0000313" key="13">
    <source>
        <dbReference type="EMBL" id="CAG5082154.1"/>
    </source>
</evidence>
<comment type="caution">
    <text evidence="8">Lacks conserved residue(s) required for the propagation of feature annotation.</text>
</comment>
<evidence type="ECO:0000256" key="9">
    <source>
        <dbReference type="SAM" id="MobiDB-lite"/>
    </source>
</evidence>
<protein>
    <submittedName>
        <fullName evidence="13">Similar to LRP11: Low-density lipoprotein receptor-related protein 11 (Homo sapiens)</fullName>
    </submittedName>
</protein>
<dbReference type="SMART" id="SM00192">
    <property type="entry name" value="LDLa"/>
    <property type="match status" value="1"/>
</dbReference>
<keyword evidence="5 10" id="KW-0472">Membrane</keyword>
<proteinExistence type="predicted"/>
<dbReference type="Pfam" id="PF07502">
    <property type="entry name" value="MANEC"/>
    <property type="match status" value="1"/>
</dbReference>
<dbReference type="CDD" id="cd00112">
    <property type="entry name" value="LDLa"/>
    <property type="match status" value="1"/>
</dbReference>
<keyword evidence="2 10" id="KW-0812">Transmembrane</keyword>
<evidence type="ECO:0000259" key="12">
    <source>
        <dbReference type="PROSITE" id="PS50986"/>
    </source>
</evidence>